<gene>
    <name evidence="7" type="ORF">FGK63_16135</name>
</gene>
<protein>
    <submittedName>
        <fullName evidence="7">Thiolase family protein</fullName>
    </submittedName>
</protein>
<accession>A0ABY2WU72</accession>
<feature type="domain" description="Thiolase N-terminal" evidence="5">
    <location>
        <begin position="5"/>
        <end position="240"/>
    </location>
</feature>
<evidence type="ECO:0000256" key="2">
    <source>
        <dbReference type="ARBA" id="ARBA00022679"/>
    </source>
</evidence>
<dbReference type="Gene3D" id="3.40.47.10">
    <property type="match status" value="2"/>
</dbReference>
<evidence type="ECO:0000256" key="1">
    <source>
        <dbReference type="ARBA" id="ARBA00010982"/>
    </source>
</evidence>
<dbReference type="Pfam" id="PF00108">
    <property type="entry name" value="Thiolase_N"/>
    <property type="match status" value="1"/>
</dbReference>
<dbReference type="SUPFAM" id="SSF53901">
    <property type="entry name" value="Thiolase-like"/>
    <property type="match status" value="2"/>
</dbReference>
<sequence length="372" mass="37792">MQAHVIAARRTIVAPRNGVLAGFELHELAAPVLLACLADAGIGSDAVDEVILSNAMGGGGNPARLAALQAGLPERVGGLSIDRQCCGGLDALMLARAMILSGQAEVILAGGAESYSRRPVRMRTLADGSGPQPYDQPPFAPWPERDPGMAEAAETLSRQLGIGRDRQDAWAMRSHEKALAAQNDLAGEIVPLGPAQDRSDPFARPLSPRLSARAPVICGTITGANTAVAADGAAFCLVVSDRVRRRLACSGASILGGASRGGPPDLPGIAPVAAIRETLENISMSPNDLAAAEIMEAFAVQALACVEQAAIPAAIVNRKGGALARGHPIGASGAVLAVRLFHDLAPSGGRGLAAIAAAGGLGSALVLERVEA</sequence>
<organism evidence="7 8">
    <name type="scientific">Ruegeria sediminis</name>
    <dbReference type="NCBI Taxonomy" id="2583820"/>
    <lineage>
        <taxon>Bacteria</taxon>
        <taxon>Pseudomonadati</taxon>
        <taxon>Pseudomonadota</taxon>
        <taxon>Alphaproteobacteria</taxon>
        <taxon>Rhodobacterales</taxon>
        <taxon>Roseobacteraceae</taxon>
        <taxon>Ruegeria</taxon>
    </lineage>
</organism>
<dbReference type="Pfam" id="PF02803">
    <property type="entry name" value="Thiolase_C"/>
    <property type="match status" value="1"/>
</dbReference>
<dbReference type="InterPro" id="IPR002155">
    <property type="entry name" value="Thiolase"/>
</dbReference>
<keyword evidence="3 4" id="KW-0012">Acyltransferase</keyword>
<evidence type="ECO:0000256" key="3">
    <source>
        <dbReference type="ARBA" id="ARBA00023315"/>
    </source>
</evidence>
<dbReference type="InterPro" id="IPR020616">
    <property type="entry name" value="Thiolase_N"/>
</dbReference>
<dbReference type="InterPro" id="IPR020613">
    <property type="entry name" value="Thiolase_CS"/>
</dbReference>
<dbReference type="NCBIfam" id="TIGR01930">
    <property type="entry name" value="AcCoA-C-Actrans"/>
    <property type="match status" value="1"/>
</dbReference>
<dbReference type="PANTHER" id="PTHR18919:SF107">
    <property type="entry name" value="ACETYL-COA ACETYLTRANSFERASE, CYTOSOLIC"/>
    <property type="match status" value="1"/>
</dbReference>
<evidence type="ECO:0000259" key="5">
    <source>
        <dbReference type="Pfam" id="PF00108"/>
    </source>
</evidence>
<dbReference type="InterPro" id="IPR016039">
    <property type="entry name" value="Thiolase-like"/>
</dbReference>
<feature type="domain" description="Thiolase C-terminal" evidence="6">
    <location>
        <begin position="253"/>
        <end position="369"/>
    </location>
</feature>
<dbReference type="PANTHER" id="PTHR18919">
    <property type="entry name" value="ACETYL-COA C-ACYLTRANSFERASE"/>
    <property type="match status" value="1"/>
</dbReference>
<comment type="caution">
    <text evidence="7">The sequence shown here is derived from an EMBL/GenBank/DDBJ whole genome shotgun (WGS) entry which is preliminary data.</text>
</comment>
<evidence type="ECO:0000259" key="6">
    <source>
        <dbReference type="Pfam" id="PF02803"/>
    </source>
</evidence>
<dbReference type="RefSeq" id="WP_138844133.1">
    <property type="nucleotide sequence ID" value="NZ_VCPD01000006.1"/>
</dbReference>
<proteinExistence type="inferred from homology"/>
<keyword evidence="2 4" id="KW-0808">Transferase</keyword>
<dbReference type="CDD" id="cd00751">
    <property type="entry name" value="thiolase"/>
    <property type="match status" value="1"/>
</dbReference>
<evidence type="ECO:0000256" key="4">
    <source>
        <dbReference type="RuleBase" id="RU003557"/>
    </source>
</evidence>
<name>A0ABY2WU72_9RHOB</name>
<reference evidence="7 8" key="1">
    <citation type="submission" date="2019-05" db="EMBL/GenBank/DDBJ databases">
        <title>Ruegeria sp. nov., isolated from tidal flat.</title>
        <authorList>
            <person name="Kim W."/>
        </authorList>
    </citation>
    <scope>NUCLEOTIDE SEQUENCE [LARGE SCALE GENOMIC DNA]</scope>
    <source>
        <strain evidence="7 8">CAU 1488</strain>
    </source>
</reference>
<comment type="similarity">
    <text evidence="1 4">Belongs to the thiolase-like superfamily. Thiolase family.</text>
</comment>
<dbReference type="Proteomes" id="UP001193035">
    <property type="component" value="Unassembled WGS sequence"/>
</dbReference>
<dbReference type="PROSITE" id="PS00737">
    <property type="entry name" value="THIOLASE_2"/>
    <property type="match status" value="1"/>
</dbReference>
<keyword evidence="8" id="KW-1185">Reference proteome</keyword>
<dbReference type="EMBL" id="VCPD01000006">
    <property type="protein sequence ID" value="TMV05573.1"/>
    <property type="molecule type" value="Genomic_DNA"/>
</dbReference>
<dbReference type="PIRSF" id="PIRSF000429">
    <property type="entry name" value="Ac-CoA_Ac_transf"/>
    <property type="match status" value="1"/>
</dbReference>
<dbReference type="InterPro" id="IPR020617">
    <property type="entry name" value="Thiolase_C"/>
</dbReference>
<evidence type="ECO:0000313" key="8">
    <source>
        <dbReference type="Proteomes" id="UP001193035"/>
    </source>
</evidence>
<evidence type="ECO:0000313" key="7">
    <source>
        <dbReference type="EMBL" id="TMV05573.1"/>
    </source>
</evidence>